<dbReference type="NCBIfam" id="NF008101">
    <property type="entry name" value="PRK10846.1"/>
    <property type="match status" value="1"/>
</dbReference>
<comment type="catalytic activity">
    <reaction evidence="20">
        <text>7,8-dihydropteroate + L-glutamate + ATP = 7,8-dihydrofolate + ADP + phosphate + H(+)</text>
        <dbReference type="Rhea" id="RHEA:23584"/>
        <dbReference type="ChEBI" id="CHEBI:15378"/>
        <dbReference type="ChEBI" id="CHEBI:17839"/>
        <dbReference type="ChEBI" id="CHEBI:29985"/>
        <dbReference type="ChEBI" id="CHEBI:30616"/>
        <dbReference type="ChEBI" id="CHEBI:43474"/>
        <dbReference type="ChEBI" id="CHEBI:57451"/>
        <dbReference type="ChEBI" id="CHEBI:456216"/>
        <dbReference type="EC" id="6.3.2.12"/>
    </reaction>
</comment>
<dbReference type="SUPFAM" id="SSF53244">
    <property type="entry name" value="MurD-like peptide ligases, peptide-binding domain"/>
    <property type="match status" value="1"/>
</dbReference>
<reference evidence="25" key="1">
    <citation type="journal article" date="2019" name="Int. J. Syst. Evol. Microbiol.">
        <title>The Global Catalogue of Microorganisms (GCM) 10K type strain sequencing project: providing services to taxonomists for standard genome sequencing and annotation.</title>
        <authorList>
            <consortium name="The Broad Institute Genomics Platform"/>
            <consortium name="The Broad Institute Genome Sequencing Center for Infectious Disease"/>
            <person name="Wu L."/>
            <person name="Ma J."/>
        </authorList>
    </citation>
    <scope>NUCLEOTIDE SEQUENCE [LARGE SCALE GENOMIC DNA]</scope>
    <source>
        <strain evidence="25">KCTC 42447</strain>
    </source>
</reference>
<evidence type="ECO:0000256" key="17">
    <source>
        <dbReference type="ARBA" id="ARBA00047493"/>
    </source>
</evidence>
<keyword evidence="12" id="KW-0460">Magnesium</keyword>
<comment type="catalytic activity">
    <reaction evidence="18">
        <text>10-formyltetrahydrofolyl-(gamma-L-Glu)(n) + L-glutamate + ATP = 10-formyltetrahydrofolyl-(gamma-L-Glu)(n+1) + ADP + phosphate + H(+)</text>
        <dbReference type="Rhea" id="RHEA:51904"/>
        <dbReference type="Rhea" id="RHEA-COMP:13088"/>
        <dbReference type="Rhea" id="RHEA-COMP:14300"/>
        <dbReference type="ChEBI" id="CHEBI:15378"/>
        <dbReference type="ChEBI" id="CHEBI:29985"/>
        <dbReference type="ChEBI" id="CHEBI:30616"/>
        <dbReference type="ChEBI" id="CHEBI:43474"/>
        <dbReference type="ChEBI" id="CHEBI:134413"/>
        <dbReference type="ChEBI" id="CHEBI:456216"/>
        <dbReference type="EC" id="6.3.2.17"/>
    </reaction>
</comment>
<dbReference type="RefSeq" id="WP_386361771.1">
    <property type="nucleotide sequence ID" value="NZ_JBHRXZ010000012.1"/>
</dbReference>
<evidence type="ECO:0000256" key="20">
    <source>
        <dbReference type="ARBA" id="ARBA00049161"/>
    </source>
</evidence>
<dbReference type="InterPro" id="IPR004101">
    <property type="entry name" value="Mur_ligase_C"/>
</dbReference>
<dbReference type="Pfam" id="PF02875">
    <property type="entry name" value="Mur_ligase_C"/>
    <property type="match status" value="1"/>
</dbReference>
<evidence type="ECO:0000256" key="1">
    <source>
        <dbReference type="ARBA" id="ARBA00002714"/>
    </source>
</evidence>
<evidence type="ECO:0000313" key="25">
    <source>
        <dbReference type="Proteomes" id="UP001595630"/>
    </source>
</evidence>
<sequence>MTVRSLGDWLAYLEQLHPSAIDMGLERVRLVAGRLGLSRPAERVVTVTGTNGKGSTCAFIAELARTQGLRVGVYSSPHLQRYNERVAVDGRMVSDEALCEAFAAVEEARGDTSLTYFEMGTLAALWLFQAEALDVAVLEVGLGGRLDAVNLIDADISIITNIGLDHAEWLGNSRDSVAREKAGILRQGAYGLCGDLDPPQPLLHHAASIGSPLLVRGRDFGFEVDGEGWSWAGRDARGAALRLEALPLLDLPLENAALALQCFLLLGLPWETGQVAQALSRTRVTGRLDHRVVHRRAQRLNLLMDVAHNPHAADYLATRLTGTRASGRRLAVFGLLADKDLDGVLQPLLPLVDEWAVATLASPRARAGEALADALGRQGAKVKVFESVTHALDACTENAGLEDEILVFGSFYAVAECLDWLERISGE</sequence>
<dbReference type="PANTHER" id="PTHR11136:SF0">
    <property type="entry name" value="DIHYDROFOLATE SYNTHETASE-RELATED"/>
    <property type="match status" value="1"/>
</dbReference>
<evidence type="ECO:0000256" key="18">
    <source>
        <dbReference type="ARBA" id="ARBA00047808"/>
    </source>
</evidence>
<evidence type="ECO:0000256" key="5">
    <source>
        <dbReference type="ARBA" id="ARBA00013023"/>
    </source>
</evidence>
<comment type="similarity">
    <text evidence="4 21">Belongs to the folylpolyglutamate synthase family.</text>
</comment>
<dbReference type="PIRSF" id="PIRSF001563">
    <property type="entry name" value="Folylpolyglu_synth"/>
    <property type="match status" value="1"/>
</dbReference>
<keyword evidence="11 21" id="KW-0067">ATP-binding</keyword>
<keyword evidence="9" id="KW-0479">Metal-binding</keyword>
<dbReference type="GO" id="GO:0004326">
    <property type="term" value="F:tetrahydrofolylpolyglutamate synthase activity"/>
    <property type="evidence" value="ECO:0007669"/>
    <property type="project" value="UniProtKB-EC"/>
</dbReference>
<comment type="catalytic activity">
    <reaction evidence="17">
        <text>(6S)-5,6,7,8-tetrahydrofolyl-(gamma-L-Glu)(n) + L-glutamate + ATP = (6S)-5,6,7,8-tetrahydrofolyl-(gamma-L-Glu)(n+1) + ADP + phosphate + H(+)</text>
        <dbReference type="Rhea" id="RHEA:10580"/>
        <dbReference type="Rhea" id="RHEA-COMP:14738"/>
        <dbReference type="Rhea" id="RHEA-COMP:14740"/>
        <dbReference type="ChEBI" id="CHEBI:15378"/>
        <dbReference type="ChEBI" id="CHEBI:29985"/>
        <dbReference type="ChEBI" id="CHEBI:30616"/>
        <dbReference type="ChEBI" id="CHEBI:43474"/>
        <dbReference type="ChEBI" id="CHEBI:141005"/>
        <dbReference type="ChEBI" id="CHEBI:456216"/>
        <dbReference type="EC" id="6.3.2.17"/>
    </reaction>
</comment>
<dbReference type="Proteomes" id="UP001595630">
    <property type="component" value="Unassembled WGS sequence"/>
</dbReference>
<evidence type="ECO:0000256" key="8">
    <source>
        <dbReference type="ARBA" id="ARBA00022598"/>
    </source>
</evidence>
<evidence type="ECO:0000256" key="19">
    <source>
        <dbReference type="ARBA" id="ARBA00049035"/>
    </source>
</evidence>
<evidence type="ECO:0000256" key="6">
    <source>
        <dbReference type="ARBA" id="ARBA00013025"/>
    </source>
</evidence>
<evidence type="ECO:0000256" key="2">
    <source>
        <dbReference type="ARBA" id="ARBA00004799"/>
    </source>
</evidence>
<dbReference type="InterPro" id="IPR036565">
    <property type="entry name" value="Mur-like_cat_sf"/>
</dbReference>
<dbReference type="SUPFAM" id="SSF53623">
    <property type="entry name" value="MurD-like peptide ligases, catalytic domain"/>
    <property type="match status" value="1"/>
</dbReference>
<evidence type="ECO:0000259" key="22">
    <source>
        <dbReference type="Pfam" id="PF02875"/>
    </source>
</evidence>
<comment type="pathway">
    <text evidence="2">Cofactor biosynthesis; tetrahydrofolate biosynthesis; 7,8-dihydrofolate from 2-amino-4-hydroxy-6-hydroxymethyl-7,8-dihydropteridine diphosphate and 4-aminobenzoate: step 2/2.</text>
</comment>
<dbReference type="InterPro" id="IPR001645">
    <property type="entry name" value="Folylpolyglutamate_synth"/>
</dbReference>
<dbReference type="InterPro" id="IPR036615">
    <property type="entry name" value="Mur_ligase_C_dom_sf"/>
</dbReference>
<dbReference type="InterPro" id="IPR013221">
    <property type="entry name" value="Mur_ligase_cen"/>
</dbReference>
<dbReference type="EC" id="6.3.2.12" evidence="5"/>
<dbReference type="NCBIfam" id="TIGR01499">
    <property type="entry name" value="folC"/>
    <property type="match status" value="1"/>
</dbReference>
<accession>A0ABV7T1Q9</accession>
<evidence type="ECO:0000256" key="21">
    <source>
        <dbReference type="PIRNR" id="PIRNR001563"/>
    </source>
</evidence>
<evidence type="ECO:0000256" key="12">
    <source>
        <dbReference type="ARBA" id="ARBA00022842"/>
    </source>
</evidence>
<proteinExistence type="inferred from homology"/>
<evidence type="ECO:0000256" key="3">
    <source>
        <dbReference type="ARBA" id="ARBA00005150"/>
    </source>
</evidence>
<dbReference type="GO" id="GO:0008841">
    <property type="term" value="F:dihydrofolate synthase activity"/>
    <property type="evidence" value="ECO:0007669"/>
    <property type="project" value="UniProtKB-EC"/>
</dbReference>
<feature type="domain" description="Mur ligase C-terminal" evidence="22">
    <location>
        <begin position="294"/>
        <end position="411"/>
    </location>
</feature>
<comment type="pathway">
    <text evidence="3">Cofactor biosynthesis; tetrahydrofolylpolyglutamate biosynthesis.</text>
</comment>
<dbReference type="Pfam" id="PF08245">
    <property type="entry name" value="Mur_ligase_M"/>
    <property type="match status" value="1"/>
</dbReference>
<evidence type="ECO:0000256" key="16">
    <source>
        <dbReference type="ARBA" id="ARBA00032510"/>
    </source>
</evidence>
<name>A0ABV7T1Q9_9GAMM</name>
<evidence type="ECO:0000256" key="9">
    <source>
        <dbReference type="ARBA" id="ARBA00022723"/>
    </source>
</evidence>
<dbReference type="Gene3D" id="3.40.1190.10">
    <property type="entry name" value="Mur-like, catalytic domain"/>
    <property type="match status" value="1"/>
</dbReference>
<keyword evidence="13" id="KW-0289">Folate biosynthesis</keyword>
<evidence type="ECO:0000313" key="24">
    <source>
        <dbReference type="EMBL" id="MFC3607109.1"/>
    </source>
</evidence>
<evidence type="ECO:0000256" key="10">
    <source>
        <dbReference type="ARBA" id="ARBA00022741"/>
    </source>
</evidence>
<evidence type="ECO:0000256" key="15">
    <source>
        <dbReference type="ARBA" id="ARBA00030592"/>
    </source>
</evidence>
<dbReference type="EC" id="6.3.2.17" evidence="6"/>
<keyword evidence="8 21" id="KW-0436">Ligase</keyword>
<organism evidence="24 25">
    <name type="scientific">Stutzerimonas tarimensis</name>
    <dbReference type="NCBI Taxonomy" id="1507735"/>
    <lineage>
        <taxon>Bacteria</taxon>
        <taxon>Pseudomonadati</taxon>
        <taxon>Pseudomonadota</taxon>
        <taxon>Gammaproteobacteria</taxon>
        <taxon>Pseudomonadales</taxon>
        <taxon>Pseudomonadaceae</taxon>
        <taxon>Stutzerimonas</taxon>
    </lineage>
</organism>
<comment type="function">
    <text evidence="1">Functions in two distinct reactions of the de novo folate biosynthetic pathway. Catalyzes the addition of a glutamate residue to dihydropteroate (7,8-dihydropteroate or H2Pte) to form dihydrofolate (7,8-dihydrofolate monoglutamate or H2Pte-Glu). Also catalyzes successive additions of L-glutamate to tetrahydrofolate or 10-formyltetrahydrofolate or 5,10-methylenetetrahydrofolate, leading to folylpolyglutamate derivatives.</text>
</comment>
<feature type="domain" description="Mur ligase central" evidence="23">
    <location>
        <begin position="47"/>
        <end position="186"/>
    </location>
</feature>
<comment type="caution">
    <text evidence="24">The sequence shown here is derived from an EMBL/GenBank/DDBJ whole genome shotgun (WGS) entry which is preliminary data.</text>
</comment>
<keyword evidence="25" id="KW-1185">Reference proteome</keyword>
<dbReference type="PANTHER" id="PTHR11136">
    <property type="entry name" value="FOLYLPOLYGLUTAMATE SYNTHASE-RELATED"/>
    <property type="match status" value="1"/>
</dbReference>
<evidence type="ECO:0000256" key="13">
    <source>
        <dbReference type="ARBA" id="ARBA00022909"/>
    </source>
</evidence>
<dbReference type="EMBL" id="JBHRXZ010000012">
    <property type="protein sequence ID" value="MFC3607109.1"/>
    <property type="molecule type" value="Genomic_DNA"/>
</dbReference>
<evidence type="ECO:0000256" key="14">
    <source>
        <dbReference type="ARBA" id="ARBA00030048"/>
    </source>
</evidence>
<dbReference type="Gene3D" id="3.90.190.20">
    <property type="entry name" value="Mur ligase, C-terminal domain"/>
    <property type="match status" value="1"/>
</dbReference>
<gene>
    <name evidence="24" type="primary">folC</name>
    <name evidence="24" type="ORF">ACFOMF_04850</name>
</gene>
<evidence type="ECO:0000256" key="4">
    <source>
        <dbReference type="ARBA" id="ARBA00008276"/>
    </source>
</evidence>
<keyword evidence="10 21" id="KW-0547">Nucleotide-binding</keyword>
<comment type="catalytic activity">
    <reaction evidence="19">
        <text>(6R)-5,10-methylenetetrahydrofolyl-(gamma-L-Glu)(n) + L-glutamate + ATP = (6R)-5,10-methylenetetrahydrofolyl-(gamma-L-Glu)(n+1) + ADP + phosphate + H(+)</text>
        <dbReference type="Rhea" id="RHEA:51912"/>
        <dbReference type="Rhea" id="RHEA-COMP:13257"/>
        <dbReference type="Rhea" id="RHEA-COMP:13258"/>
        <dbReference type="ChEBI" id="CHEBI:15378"/>
        <dbReference type="ChEBI" id="CHEBI:29985"/>
        <dbReference type="ChEBI" id="CHEBI:30616"/>
        <dbReference type="ChEBI" id="CHEBI:43474"/>
        <dbReference type="ChEBI" id="CHEBI:136572"/>
        <dbReference type="ChEBI" id="CHEBI:456216"/>
        <dbReference type="EC" id="6.3.2.17"/>
    </reaction>
</comment>
<evidence type="ECO:0000259" key="23">
    <source>
        <dbReference type="Pfam" id="PF08245"/>
    </source>
</evidence>
<evidence type="ECO:0000256" key="7">
    <source>
        <dbReference type="ARBA" id="ARBA00019357"/>
    </source>
</evidence>
<evidence type="ECO:0000256" key="11">
    <source>
        <dbReference type="ARBA" id="ARBA00022840"/>
    </source>
</evidence>
<protein>
    <recommendedName>
        <fullName evidence="7">Dihydrofolate synthase/folylpolyglutamate synthase</fullName>
        <ecNumber evidence="5">6.3.2.12</ecNumber>
        <ecNumber evidence="6">6.3.2.17</ecNumber>
    </recommendedName>
    <alternativeName>
        <fullName evidence="16">Folylpoly-gamma-glutamate synthetase-dihydrofolate synthetase</fullName>
    </alternativeName>
    <alternativeName>
        <fullName evidence="14">Folylpolyglutamate synthetase</fullName>
    </alternativeName>
    <alternativeName>
        <fullName evidence="15">Tetrahydrofolylpolyglutamate synthase</fullName>
    </alternativeName>
</protein>